<dbReference type="Proteomes" id="UP000292958">
    <property type="component" value="Unassembled WGS sequence"/>
</dbReference>
<feature type="transmembrane region" description="Helical" evidence="1">
    <location>
        <begin position="38"/>
        <end position="60"/>
    </location>
</feature>
<feature type="transmembrane region" description="Helical" evidence="1">
    <location>
        <begin position="101"/>
        <end position="122"/>
    </location>
</feature>
<evidence type="ECO:0000259" key="2">
    <source>
        <dbReference type="Pfam" id="PF00498"/>
    </source>
</evidence>
<evidence type="ECO:0000313" key="4">
    <source>
        <dbReference type="Proteomes" id="UP000292958"/>
    </source>
</evidence>
<feature type="transmembrane region" description="Helical" evidence="1">
    <location>
        <begin position="134"/>
        <end position="159"/>
    </location>
</feature>
<feature type="transmembrane region" description="Helical" evidence="1">
    <location>
        <begin position="165"/>
        <end position="186"/>
    </location>
</feature>
<dbReference type="EMBL" id="SHKW01000001">
    <property type="protein sequence ID" value="RZU40315.1"/>
    <property type="molecule type" value="Genomic_DNA"/>
</dbReference>
<accession>A0A4Q7YTS7</accession>
<dbReference type="OrthoDB" id="113328at2"/>
<dbReference type="Gene3D" id="2.60.200.20">
    <property type="match status" value="1"/>
</dbReference>
<dbReference type="CDD" id="cd00060">
    <property type="entry name" value="FHA"/>
    <property type="match status" value="1"/>
</dbReference>
<comment type="caution">
    <text evidence="3">The sequence shown here is derived from an EMBL/GenBank/DDBJ whole genome shotgun (WGS) entry which is preliminary data.</text>
</comment>
<keyword evidence="4" id="KW-1185">Reference proteome</keyword>
<dbReference type="AlphaFoldDB" id="A0A4Q7YTS7"/>
<dbReference type="InterPro" id="IPR000253">
    <property type="entry name" value="FHA_dom"/>
</dbReference>
<dbReference type="InterPro" id="IPR008984">
    <property type="entry name" value="SMAD_FHA_dom_sf"/>
</dbReference>
<feature type="domain" description="FHA" evidence="2">
    <location>
        <begin position="231"/>
        <end position="300"/>
    </location>
</feature>
<dbReference type="SUPFAM" id="SSF49879">
    <property type="entry name" value="SMAD/FHA domain"/>
    <property type="match status" value="1"/>
</dbReference>
<dbReference type="Pfam" id="PF00498">
    <property type="entry name" value="FHA"/>
    <property type="match status" value="1"/>
</dbReference>
<evidence type="ECO:0000313" key="3">
    <source>
        <dbReference type="EMBL" id="RZU40315.1"/>
    </source>
</evidence>
<name>A0A4Q7YTS7_9BACT</name>
<keyword evidence="1" id="KW-0812">Transmembrane</keyword>
<feature type="transmembrane region" description="Helical" evidence="1">
    <location>
        <begin position="72"/>
        <end position="95"/>
    </location>
</feature>
<dbReference type="RefSeq" id="WP_130418395.1">
    <property type="nucleotide sequence ID" value="NZ_SHKW01000001.1"/>
</dbReference>
<feature type="transmembrane region" description="Helical" evidence="1">
    <location>
        <begin position="7"/>
        <end position="32"/>
    </location>
</feature>
<keyword evidence="1" id="KW-1133">Transmembrane helix</keyword>
<evidence type="ECO:0000256" key="1">
    <source>
        <dbReference type="SAM" id="Phobius"/>
    </source>
</evidence>
<proteinExistence type="predicted"/>
<organism evidence="3 4">
    <name type="scientific">Edaphobacter modestus</name>
    <dbReference type="NCBI Taxonomy" id="388466"/>
    <lineage>
        <taxon>Bacteria</taxon>
        <taxon>Pseudomonadati</taxon>
        <taxon>Acidobacteriota</taxon>
        <taxon>Terriglobia</taxon>
        <taxon>Terriglobales</taxon>
        <taxon>Acidobacteriaceae</taxon>
        <taxon>Edaphobacter</taxon>
    </lineage>
</organism>
<gene>
    <name evidence="3" type="ORF">BDD14_1761</name>
</gene>
<protein>
    <recommendedName>
        <fullName evidence="2">FHA domain-containing protein</fullName>
    </recommendedName>
</protein>
<keyword evidence="1" id="KW-0472">Membrane</keyword>
<sequence length="316" mass="33347">MNIFQTLYFMSLAGGMAGLLAWASQALLVLLIPAGAPAWPSAMIAAALLGGFIGGFTVAFDEKWAGNRLQARWIVTGAAIGIGAGMLSGVLHLPLRSALPGALALGTVLGWMVSGALIGAGLGARWISVNRARLAHGMVGGMCGGFLGGIVFGTMSQWLPGISQAFAFVLTGAGISFGIAFAPIFLRDGVLRFVNSGDPRAIGKLGRKEWSIQEGDSYVIGSQSADLSKTTYGREVDIYLPDGSVAPRHARIYSKDGRFYVTRHADVMSEAGLRRFILKVQNRSITSSCELHDQTLIILGRTTLMFAAKKAEGLRG</sequence>
<reference evidence="3 4" key="1">
    <citation type="submission" date="2019-02" db="EMBL/GenBank/DDBJ databases">
        <title>Genomic Encyclopedia of Archaeal and Bacterial Type Strains, Phase II (KMG-II): from individual species to whole genera.</title>
        <authorList>
            <person name="Goeker M."/>
        </authorList>
    </citation>
    <scope>NUCLEOTIDE SEQUENCE [LARGE SCALE GENOMIC DNA]</scope>
    <source>
        <strain evidence="3 4">DSM 18101</strain>
    </source>
</reference>